<evidence type="ECO:0000259" key="1">
    <source>
        <dbReference type="Pfam" id="PF08553"/>
    </source>
</evidence>
<dbReference type="Gene3D" id="2.130.10.10">
    <property type="entry name" value="YVTN repeat-like/Quinoprotein amine dehydrogenase"/>
    <property type="match status" value="1"/>
</dbReference>
<dbReference type="InterPro" id="IPR013863">
    <property type="entry name" value="VID27_C"/>
</dbReference>
<keyword evidence="3" id="KW-1185">Reference proteome</keyword>
<dbReference type="OrthoDB" id="10251113at2759"/>
<accession>S9W1F3</accession>
<dbReference type="AlphaFoldDB" id="S9W1F3"/>
<dbReference type="InterPro" id="IPR040458">
    <property type="entry name" value="Vid27"/>
</dbReference>
<proteinExistence type="predicted"/>
<name>S9W1F3_9TRYP</name>
<dbReference type="Proteomes" id="UP000015354">
    <property type="component" value="Unassembled WGS sequence"/>
</dbReference>
<dbReference type="InterPro" id="IPR011047">
    <property type="entry name" value="Quinoprotein_ADH-like_sf"/>
</dbReference>
<reference evidence="2 3" key="1">
    <citation type="journal article" date="2013" name="PLoS ONE">
        <title>Predicting the Proteins of Angomonas deanei, Strigomonas culicis and Their Respective Endosymbionts Reveals New Aspects of the Trypanosomatidae Family.</title>
        <authorList>
            <person name="Motta M.C."/>
            <person name="Martins A.C."/>
            <person name="de Souza S.S."/>
            <person name="Catta-Preta C.M."/>
            <person name="Silva R."/>
            <person name="Klein C.C."/>
            <person name="de Almeida L.G."/>
            <person name="de Lima Cunha O."/>
            <person name="Ciapina L.P."/>
            <person name="Brocchi M."/>
            <person name="Colabardini A.C."/>
            <person name="de Araujo Lima B."/>
            <person name="Machado C.R."/>
            <person name="de Almeida Soares C.M."/>
            <person name="Probst C.M."/>
            <person name="de Menezes C.B."/>
            <person name="Thompson C.E."/>
            <person name="Bartholomeu D.C."/>
            <person name="Gradia D.F."/>
            <person name="Pavoni D.P."/>
            <person name="Grisard E.C."/>
            <person name="Fantinatti-Garboggini F."/>
            <person name="Marchini F.K."/>
            <person name="Rodrigues-Luiz G.F."/>
            <person name="Wagner G."/>
            <person name="Goldman G.H."/>
            <person name="Fietto J.L."/>
            <person name="Elias M.C."/>
            <person name="Goldman M.H."/>
            <person name="Sagot M.F."/>
            <person name="Pereira M."/>
            <person name="Stoco P.H."/>
            <person name="de Mendonca-Neto R.P."/>
            <person name="Teixeira S.M."/>
            <person name="Maciel T.E."/>
            <person name="de Oliveira Mendes T.A."/>
            <person name="Urmenyi T.P."/>
            <person name="de Souza W."/>
            <person name="Schenkman S."/>
            <person name="de Vasconcelos A.T."/>
        </authorList>
    </citation>
    <scope>NUCLEOTIDE SEQUENCE [LARGE SCALE GENOMIC DNA]</scope>
</reference>
<gene>
    <name evidence="2" type="ORF">STCU_02282</name>
</gene>
<feature type="domain" description="Vacuolar import/degradation Vid27 C-terminal" evidence="1">
    <location>
        <begin position="162"/>
        <end position="420"/>
    </location>
</feature>
<dbReference type="Pfam" id="PF08553">
    <property type="entry name" value="VID27"/>
    <property type="match status" value="1"/>
</dbReference>
<dbReference type="InterPro" id="IPR015943">
    <property type="entry name" value="WD40/YVTN_repeat-like_dom_sf"/>
</dbReference>
<evidence type="ECO:0000313" key="2">
    <source>
        <dbReference type="EMBL" id="EPY33346.1"/>
    </source>
</evidence>
<dbReference type="PANTHER" id="PTHR31913:SF0">
    <property type="entry name" value="VACUOLAR IMPORT AND DEGRADATION PROTEIN 27"/>
    <property type="match status" value="1"/>
</dbReference>
<sequence>MLMYCSSTTRDVCTWTGIIDNSEENLAFRIAADTSSARVTALANMQRFEEMFNRCSYAALSGTAVNSEDDWFSYLGNTTSVGFSPEEDNAPVYEIAAPNSTFRTSAKNICFVDSAQYQRTVVAGKDQKGSILQALAYDENGYTQSQGVIASPAMYQSITASLISNDERRMLLCGNGTREKGLQQIDLESGQVVQEFVTGHDDYNIYGATYSNHSARLSDQVVTCISSNVAFDIDTRLDPRRCLIAEDPSAYALGSLKTTFSCHATSEKGHLAIGDGNGSIRLYEGAPGSRVQGTNKTIPKTAKTLLETRTPIRALSMTANGDYLLTTCDKVLYLLPTKYTDDAGKELDGYTSRMGKKKPAPIRLVPSPHQIMQMGGEGAIHFTSATFGTVDNKADACITACCGRFVLTWDLQNVIKASETNRLAVCGKATMDTPVLSLATRGTGTSLTLMTEENVSAAPVHRTMEKVQGFYFPKKK</sequence>
<organism evidence="2 3">
    <name type="scientific">Strigomonas culicis</name>
    <dbReference type="NCBI Taxonomy" id="28005"/>
    <lineage>
        <taxon>Eukaryota</taxon>
        <taxon>Discoba</taxon>
        <taxon>Euglenozoa</taxon>
        <taxon>Kinetoplastea</taxon>
        <taxon>Metakinetoplastina</taxon>
        <taxon>Trypanosomatida</taxon>
        <taxon>Trypanosomatidae</taxon>
        <taxon>Strigomonadinae</taxon>
        <taxon>Strigomonas</taxon>
    </lineage>
</organism>
<comment type="caution">
    <text evidence="2">The sequence shown here is derived from an EMBL/GenBank/DDBJ whole genome shotgun (WGS) entry which is preliminary data.</text>
</comment>
<dbReference type="SUPFAM" id="SSF50998">
    <property type="entry name" value="Quinoprotein alcohol dehydrogenase-like"/>
    <property type="match status" value="1"/>
</dbReference>
<dbReference type="GO" id="GO:0005634">
    <property type="term" value="C:nucleus"/>
    <property type="evidence" value="ECO:0007669"/>
    <property type="project" value="TreeGrafter"/>
</dbReference>
<protein>
    <submittedName>
        <fullName evidence="2">Vacuole import and degradation</fullName>
    </submittedName>
</protein>
<dbReference type="EMBL" id="ATMH01002282">
    <property type="protein sequence ID" value="EPY33346.1"/>
    <property type="molecule type" value="Genomic_DNA"/>
</dbReference>
<evidence type="ECO:0000313" key="3">
    <source>
        <dbReference type="Proteomes" id="UP000015354"/>
    </source>
</evidence>
<dbReference type="PANTHER" id="PTHR31913">
    <property type="entry name" value="VACUOLAR IMPORT AND DEGRADATION PROTEIN 27"/>
    <property type="match status" value="1"/>
</dbReference>
<dbReference type="GO" id="GO:0005737">
    <property type="term" value="C:cytoplasm"/>
    <property type="evidence" value="ECO:0007669"/>
    <property type="project" value="TreeGrafter"/>
</dbReference>